<comment type="caution">
    <text evidence="1">The sequence shown here is derived from an EMBL/GenBank/DDBJ whole genome shotgun (WGS) entry which is preliminary data.</text>
</comment>
<gene>
    <name evidence="1" type="ORF">G113_18359</name>
</gene>
<organism evidence="1 2">
    <name type="scientific">Aeromonas molluscorum 848</name>
    <dbReference type="NCBI Taxonomy" id="1268236"/>
    <lineage>
        <taxon>Bacteria</taxon>
        <taxon>Pseudomonadati</taxon>
        <taxon>Pseudomonadota</taxon>
        <taxon>Gammaproteobacteria</taxon>
        <taxon>Aeromonadales</taxon>
        <taxon>Aeromonadaceae</taxon>
        <taxon>Aeromonas</taxon>
    </lineage>
</organism>
<proteinExistence type="predicted"/>
<evidence type="ECO:0000313" key="2">
    <source>
        <dbReference type="Proteomes" id="UP000013526"/>
    </source>
</evidence>
<protein>
    <submittedName>
        <fullName evidence="1">Uncharacterized protein</fullName>
    </submittedName>
</protein>
<dbReference type="Proteomes" id="UP000013526">
    <property type="component" value="Unassembled WGS sequence"/>
</dbReference>
<dbReference type="RefSeq" id="WP_005908068.1">
    <property type="nucleotide sequence ID" value="NZ_AQGQ01000186.1"/>
</dbReference>
<dbReference type="EMBL" id="AQGQ01000186">
    <property type="protein sequence ID" value="EOD53669.1"/>
    <property type="molecule type" value="Genomic_DNA"/>
</dbReference>
<name>R1H5A1_9GAMM</name>
<keyword evidence="2" id="KW-1185">Reference proteome</keyword>
<dbReference type="PATRIC" id="fig|1268236.3.peg.3570"/>
<accession>R1H5A1</accession>
<reference evidence="1 2" key="1">
    <citation type="journal article" date="2013" name="Genome Announc.">
        <title>Draft Genome Sequence of Aeromonas molluscorum Strain 848TT, Isolated from Bivalve Molluscs.</title>
        <authorList>
            <person name="Spataro N."/>
            <person name="Farfan M."/>
            <person name="Albarral V."/>
            <person name="Sanglas A."/>
            <person name="Loren J.G."/>
            <person name="Fuste M.C."/>
            <person name="Bosch E."/>
        </authorList>
    </citation>
    <scope>NUCLEOTIDE SEQUENCE [LARGE SCALE GENOMIC DNA]</scope>
    <source>
        <strain evidence="1 2">848</strain>
    </source>
</reference>
<evidence type="ECO:0000313" key="1">
    <source>
        <dbReference type="EMBL" id="EOD53669.1"/>
    </source>
</evidence>
<dbReference type="OrthoDB" id="9154076at2"/>
<dbReference type="AlphaFoldDB" id="R1H5A1"/>
<sequence>MQYAKCTLDNRNWEATAFEQLPGGELETKRTSLVCTECGEFAWYRKRSIHGHPPHFCAHHAEGCDLKVEYISSTESRDDATETADDVENNDTIVVRLDKEKGGAIDVVQTQNPPIPGQGEGGRRFVIDGHTRISSQQFTLRRILHRLVKSEAFRQSTSRIIFYRTNDEVMLDGQVKDIVVSFADITKDKHHEKINFYWGPIVSVKNTKDGKIWLNSSMSYNSASVAIFEDIADDFMQFFEVEELDELLGAYVLVAGRCVYSNGGEGKPVIWCGTKNYIFVKKYKDPYVEDI</sequence>